<proteinExistence type="predicted"/>
<accession>A0A5J4ZP15</accession>
<name>A0A5J4ZP15_9ASTE</name>
<dbReference type="Proteomes" id="UP000325577">
    <property type="component" value="Linkage Group LG6"/>
</dbReference>
<gene>
    <name evidence="1" type="ORF">F0562_013722</name>
</gene>
<organism evidence="1 2">
    <name type="scientific">Nyssa sinensis</name>
    <dbReference type="NCBI Taxonomy" id="561372"/>
    <lineage>
        <taxon>Eukaryota</taxon>
        <taxon>Viridiplantae</taxon>
        <taxon>Streptophyta</taxon>
        <taxon>Embryophyta</taxon>
        <taxon>Tracheophyta</taxon>
        <taxon>Spermatophyta</taxon>
        <taxon>Magnoliopsida</taxon>
        <taxon>eudicotyledons</taxon>
        <taxon>Gunneridae</taxon>
        <taxon>Pentapetalae</taxon>
        <taxon>asterids</taxon>
        <taxon>Cornales</taxon>
        <taxon>Nyssaceae</taxon>
        <taxon>Nyssa</taxon>
    </lineage>
</organism>
<evidence type="ECO:0000313" key="1">
    <source>
        <dbReference type="EMBL" id="KAA8519466.1"/>
    </source>
</evidence>
<evidence type="ECO:0000313" key="2">
    <source>
        <dbReference type="Proteomes" id="UP000325577"/>
    </source>
</evidence>
<keyword evidence="2" id="KW-1185">Reference proteome</keyword>
<dbReference type="AlphaFoldDB" id="A0A5J4ZP15"/>
<reference evidence="1 2" key="1">
    <citation type="submission" date="2019-09" db="EMBL/GenBank/DDBJ databases">
        <title>A chromosome-level genome assembly of the Chinese tupelo Nyssa sinensis.</title>
        <authorList>
            <person name="Yang X."/>
            <person name="Kang M."/>
            <person name="Yang Y."/>
            <person name="Xiong H."/>
            <person name="Wang M."/>
            <person name="Zhang Z."/>
            <person name="Wang Z."/>
            <person name="Wu H."/>
            <person name="Ma T."/>
            <person name="Liu J."/>
            <person name="Xi Z."/>
        </authorList>
    </citation>
    <scope>NUCLEOTIDE SEQUENCE [LARGE SCALE GENOMIC DNA]</scope>
    <source>
        <strain evidence="1">J267</strain>
        <tissue evidence="1">Leaf</tissue>
    </source>
</reference>
<protein>
    <submittedName>
        <fullName evidence="1">Uncharacterized protein</fullName>
    </submittedName>
</protein>
<sequence length="76" mass="9018">MKGNRPKTSRFNLLGAKLVQNSKDQLVSISFKKRLTLELRKLEQTTVQEIRETNLEELIYELNVFEEGWRSFKFEA</sequence>
<dbReference type="EMBL" id="CM018049">
    <property type="protein sequence ID" value="KAA8519466.1"/>
    <property type="molecule type" value="Genomic_DNA"/>
</dbReference>